<evidence type="ECO:0000256" key="4">
    <source>
        <dbReference type="ARBA" id="ARBA00022833"/>
    </source>
</evidence>
<evidence type="ECO:0000259" key="8">
    <source>
        <dbReference type="PROSITE" id="PS50097"/>
    </source>
</evidence>
<dbReference type="InterPro" id="IPR003656">
    <property type="entry name" value="Znf_BED"/>
</dbReference>
<dbReference type="SUPFAM" id="SSF54695">
    <property type="entry name" value="POZ domain"/>
    <property type="match status" value="1"/>
</dbReference>
<evidence type="ECO:0000256" key="2">
    <source>
        <dbReference type="ARBA" id="ARBA00022723"/>
    </source>
</evidence>
<dbReference type="InterPro" id="IPR011333">
    <property type="entry name" value="SKP1/BTB/POZ_sf"/>
</dbReference>
<dbReference type="CDD" id="cd18315">
    <property type="entry name" value="BTB_POZ_BAB-like"/>
    <property type="match status" value="1"/>
</dbReference>
<protein>
    <recommendedName>
        <fullName evidence="11">BTB domain-containing protein</fullName>
    </recommendedName>
</protein>
<comment type="subcellular location">
    <subcellularLocation>
        <location evidence="1">Nucleus</location>
    </subcellularLocation>
</comment>
<feature type="region of interest" description="Disordered" evidence="7">
    <location>
        <begin position="235"/>
        <end position="290"/>
    </location>
</feature>
<dbReference type="InterPro" id="IPR051095">
    <property type="entry name" value="Dros_DevTransReg"/>
</dbReference>
<feature type="domain" description="BED-type" evidence="9">
    <location>
        <begin position="299"/>
        <end position="352"/>
    </location>
</feature>
<evidence type="ECO:0000256" key="5">
    <source>
        <dbReference type="ARBA" id="ARBA00023242"/>
    </source>
</evidence>
<evidence type="ECO:0000256" key="1">
    <source>
        <dbReference type="ARBA" id="ARBA00004123"/>
    </source>
</evidence>
<evidence type="ECO:0000256" key="6">
    <source>
        <dbReference type="PROSITE-ProRule" id="PRU00027"/>
    </source>
</evidence>
<sequence>MDNTDDQFSLKWNNFQSNLATGFHDLLQEEMMVDVTLAAEGKFLHAHKIILSVCSPYFKDLFKVNPCKHPIVILKDVGHQEMADMLDFMYRGEANVRQEDLAAFLKLAETLKVKGLAGDKSGDDEPPASSQAPKRSSAPQVPKKKKVTETPVFESDDHDPGDTDYNPGGGEPRRKKRRATPPPKTESVMPSSSSSAQPFPLANPKQEMPEPEEIHLIDDNEEVNDPLVQLIAGQGKQETDQQDFDDSNFDNTLEDTGDGTHDTDFDITAGPSNPDETTDQIPQGLGRERESEGTIRRLRAFNPIWNFFKLEENQEIAWCETCLRPLKYRKGMSKTSNLIQHLRLHQVKYQEFLNDKSKRALGLLNANMGDSINFTISRLPSMKPFPPKVPLTL</sequence>
<keyword evidence="2" id="KW-0479">Metal-binding</keyword>
<feature type="compositionally biased region" description="Polar residues" evidence="7">
    <location>
        <begin position="270"/>
        <end position="281"/>
    </location>
</feature>
<name>A0AAW2IDL4_9NEOP</name>
<feature type="compositionally biased region" description="Acidic residues" evidence="7">
    <location>
        <begin position="240"/>
        <end position="257"/>
    </location>
</feature>
<keyword evidence="5" id="KW-0539">Nucleus</keyword>
<keyword evidence="4" id="KW-0862">Zinc</keyword>
<keyword evidence="3 6" id="KW-0863">Zinc-finger</keyword>
<evidence type="ECO:0000313" key="10">
    <source>
        <dbReference type="EMBL" id="KAL0280112.1"/>
    </source>
</evidence>
<evidence type="ECO:0008006" key="11">
    <source>
        <dbReference type="Google" id="ProtNLM"/>
    </source>
</evidence>
<dbReference type="Gene3D" id="3.30.710.10">
    <property type="entry name" value="Potassium Channel Kv1.1, Chain A"/>
    <property type="match status" value="1"/>
</dbReference>
<feature type="domain" description="BTB" evidence="8">
    <location>
        <begin position="33"/>
        <end position="98"/>
    </location>
</feature>
<dbReference type="EMBL" id="JARGDH010000001">
    <property type="protein sequence ID" value="KAL0280112.1"/>
    <property type="molecule type" value="Genomic_DNA"/>
</dbReference>
<dbReference type="GO" id="GO:0008270">
    <property type="term" value="F:zinc ion binding"/>
    <property type="evidence" value="ECO:0007669"/>
    <property type="project" value="UniProtKB-KW"/>
</dbReference>
<dbReference type="AlphaFoldDB" id="A0AAW2IDL4"/>
<dbReference type="PANTHER" id="PTHR23110:SF99">
    <property type="entry name" value="BROAD-COMPLEX CORE PROTEIN ISOFORM 6"/>
    <property type="match status" value="1"/>
</dbReference>
<dbReference type="PANTHER" id="PTHR23110">
    <property type="entry name" value="BTB DOMAIN TRANSCRIPTION FACTOR"/>
    <property type="match status" value="1"/>
</dbReference>
<dbReference type="SMART" id="SM00225">
    <property type="entry name" value="BTB"/>
    <property type="match status" value="1"/>
</dbReference>
<dbReference type="SMART" id="SM00614">
    <property type="entry name" value="ZnF_BED"/>
    <property type="match status" value="1"/>
</dbReference>
<evidence type="ECO:0000256" key="3">
    <source>
        <dbReference type="ARBA" id="ARBA00022771"/>
    </source>
</evidence>
<comment type="caution">
    <text evidence="10">The sequence shown here is derived from an EMBL/GenBank/DDBJ whole genome shotgun (WGS) entry which is preliminary data.</text>
</comment>
<accession>A0AAW2IDL4</accession>
<evidence type="ECO:0000256" key="7">
    <source>
        <dbReference type="SAM" id="MobiDB-lite"/>
    </source>
</evidence>
<gene>
    <name evidence="10" type="ORF">PYX00_001501</name>
</gene>
<dbReference type="PROSITE" id="PS50808">
    <property type="entry name" value="ZF_BED"/>
    <property type="match status" value="1"/>
</dbReference>
<dbReference type="InterPro" id="IPR036236">
    <property type="entry name" value="Znf_C2H2_sf"/>
</dbReference>
<dbReference type="SUPFAM" id="SSF57667">
    <property type="entry name" value="beta-beta-alpha zinc fingers"/>
    <property type="match status" value="1"/>
</dbReference>
<dbReference type="InterPro" id="IPR000210">
    <property type="entry name" value="BTB/POZ_dom"/>
</dbReference>
<feature type="region of interest" description="Disordered" evidence="7">
    <location>
        <begin position="116"/>
        <end position="208"/>
    </location>
</feature>
<dbReference type="Pfam" id="PF00651">
    <property type="entry name" value="BTB"/>
    <property type="match status" value="1"/>
</dbReference>
<proteinExistence type="predicted"/>
<organism evidence="10">
    <name type="scientific">Menopon gallinae</name>
    <name type="common">poultry shaft louse</name>
    <dbReference type="NCBI Taxonomy" id="328185"/>
    <lineage>
        <taxon>Eukaryota</taxon>
        <taxon>Metazoa</taxon>
        <taxon>Ecdysozoa</taxon>
        <taxon>Arthropoda</taxon>
        <taxon>Hexapoda</taxon>
        <taxon>Insecta</taxon>
        <taxon>Pterygota</taxon>
        <taxon>Neoptera</taxon>
        <taxon>Paraneoptera</taxon>
        <taxon>Psocodea</taxon>
        <taxon>Troctomorpha</taxon>
        <taxon>Phthiraptera</taxon>
        <taxon>Amblycera</taxon>
        <taxon>Menoponidae</taxon>
        <taxon>Menopon</taxon>
    </lineage>
</organism>
<dbReference type="GO" id="GO:0048666">
    <property type="term" value="P:neuron development"/>
    <property type="evidence" value="ECO:0007669"/>
    <property type="project" value="UniProtKB-ARBA"/>
</dbReference>
<feature type="compositionally biased region" description="Polar residues" evidence="7">
    <location>
        <begin position="128"/>
        <end position="139"/>
    </location>
</feature>
<dbReference type="PROSITE" id="PS50097">
    <property type="entry name" value="BTB"/>
    <property type="match status" value="1"/>
</dbReference>
<reference evidence="10" key="1">
    <citation type="journal article" date="2024" name="Gigascience">
        <title>Chromosome-level genome of the poultry shaft louse Menopon gallinae provides insight into the host-switching and adaptive evolution of parasitic lice.</title>
        <authorList>
            <person name="Xu Y."/>
            <person name="Ma L."/>
            <person name="Liu S."/>
            <person name="Liang Y."/>
            <person name="Liu Q."/>
            <person name="He Z."/>
            <person name="Tian L."/>
            <person name="Duan Y."/>
            <person name="Cai W."/>
            <person name="Li H."/>
            <person name="Song F."/>
        </authorList>
    </citation>
    <scope>NUCLEOTIDE SEQUENCE</scope>
    <source>
        <strain evidence="10">Cailab_2023a</strain>
    </source>
</reference>
<dbReference type="GO" id="GO:0006357">
    <property type="term" value="P:regulation of transcription by RNA polymerase II"/>
    <property type="evidence" value="ECO:0007669"/>
    <property type="project" value="TreeGrafter"/>
</dbReference>
<dbReference type="GO" id="GO:0005634">
    <property type="term" value="C:nucleus"/>
    <property type="evidence" value="ECO:0007669"/>
    <property type="project" value="UniProtKB-SubCell"/>
</dbReference>
<dbReference type="GO" id="GO:0003677">
    <property type="term" value="F:DNA binding"/>
    <property type="evidence" value="ECO:0007669"/>
    <property type="project" value="InterPro"/>
</dbReference>
<evidence type="ECO:0000259" key="9">
    <source>
        <dbReference type="PROSITE" id="PS50808"/>
    </source>
</evidence>